<dbReference type="AlphaFoldDB" id="A0A316EFH2"/>
<dbReference type="InterPro" id="IPR011051">
    <property type="entry name" value="RmlC_Cupin_sf"/>
</dbReference>
<dbReference type="Proteomes" id="UP000245489">
    <property type="component" value="Unassembled WGS sequence"/>
</dbReference>
<proteinExistence type="predicted"/>
<dbReference type="InterPro" id="IPR014710">
    <property type="entry name" value="RmlC-like_jellyroll"/>
</dbReference>
<gene>
    <name evidence="2" type="ORF">LV89_00711</name>
</gene>
<feature type="domain" description="Quercetin 2,3-dioxygenase C-terminal cupin" evidence="1">
    <location>
        <begin position="163"/>
        <end position="225"/>
    </location>
</feature>
<dbReference type="SUPFAM" id="SSF51182">
    <property type="entry name" value="RmlC-like cupins"/>
    <property type="match status" value="1"/>
</dbReference>
<evidence type="ECO:0000313" key="2">
    <source>
        <dbReference type="EMBL" id="PWK28507.1"/>
    </source>
</evidence>
<dbReference type="PANTHER" id="PTHR43212">
    <property type="entry name" value="QUERCETIN 2,3-DIOXYGENASE"/>
    <property type="match status" value="1"/>
</dbReference>
<dbReference type="Pfam" id="PF17954">
    <property type="entry name" value="Pirin_C_2"/>
    <property type="match status" value="1"/>
</dbReference>
<protein>
    <recommendedName>
        <fullName evidence="1">Quercetin 2,3-dioxygenase C-terminal cupin domain-containing protein</fullName>
    </recommendedName>
</protein>
<comment type="caution">
    <text evidence="2">The sequence shown here is derived from an EMBL/GenBank/DDBJ whole genome shotgun (WGS) entry which is preliminary data.</text>
</comment>
<reference evidence="2 3" key="1">
    <citation type="submission" date="2018-05" db="EMBL/GenBank/DDBJ databases">
        <title>Genomic Encyclopedia of Archaeal and Bacterial Type Strains, Phase II (KMG-II): from individual species to whole genera.</title>
        <authorList>
            <person name="Goeker M."/>
        </authorList>
    </citation>
    <scope>NUCLEOTIDE SEQUENCE [LARGE SCALE GENOMIC DNA]</scope>
    <source>
        <strain evidence="2 3">DSM 22214</strain>
    </source>
</reference>
<dbReference type="EMBL" id="QGGO01000003">
    <property type="protein sequence ID" value="PWK28507.1"/>
    <property type="molecule type" value="Genomic_DNA"/>
</dbReference>
<dbReference type="Gene3D" id="2.60.120.10">
    <property type="entry name" value="Jelly Rolls"/>
    <property type="match status" value="2"/>
</dbReference>
<organism evidence="2 3">
    <name type="scientific">Arcicella aurantiaca</name>
    <dbReference type="NCBI Taxonomy" id="591202"/>
    <lineage>
        <taxon>Bacteria</taxon>
        <taxon>Pseudomonadati</taxon>
        <taxon>Bacteroidota</taxon>
        <taxon>Cytophagia</taxon>
        <taxon>Cytophagales</taxon>
        <taxon>Flectobacillaceae</taxon>
        <taxon>Arcicella</taxon>
    </lineage>
</organism>
<keyword evidence="3" id="KW-1185">Reference proteome</keyword>
<name>A0A316EFH2_9BACT</name>
<accession>A0A316EFH2</accession>
<dbReference type="InterPro" id="IPR041602">
    <property type="entry name" value="Quercetinase_C"/>
</dbReference>
<dbReference type="InterPro" id="IPR012093">
    <property type="entry name" value="Pirin"/>
</dbReference>
<evidence type="ECO:0000259" key="1">
    <source>
        <dbReference type="Pfam" id="PF17954"/>
    </source>
</evidence>
<evidence type="ECO:0000313" key="3">
    <source>
        <dbReference type="Proteomes" id="UP000245489"/>
    </source>
</evidence>
<sequence>MMMDLETQAQIYLADQRGISQVGFFRSFHTFNFGNYFHDSREPFGNLQVFNDDTLKAGNSLKLKLDKNSEVIIMPIVGGLEFRNPLEEGFLEAGQIQVFSALAETEYEIINPYETEDINFLQIWLNNASVDFSPKIEVNTFDFEDKNQLLPIFSKDNRKGFIGKYDGREKEEIALENSENNVFIFVLNGAFEVQDRLLHARDGLALSNFEMIDFEALSNDAIILILKL</sequence>
<dbReference type="PANTHER" id="PTHR43212:SF3">
    <property type="entry name" value="QUERCETIN 2,3-DIOXYGENASE"/>
    <property type="match status" value="1"/>
</dbReference>